<feature type="transmembrane region" description="Helical" evidence="1">
    <location>
        <begin position="82"/>
        <end position="103"/>
    </location>
</feature>
<feature type="transmembrane region" description="Helical" evidence="1">
    <location>
        <begin position="118"/>
        <end position="142"/>
    </location>
</feature>
<reference evidence="3 4" key="1">
    <citation type="journal article" date="2012" name="Science">
        <title>The Paleozoic origin of enzymatic lignin decomposition reconstructed from 31 fungal genomes.</title>
        <authorList>
            <person name="Floudas D."/>
            <person name="Binder M."/>
            <person name="Riley R."/>
            <person name="Barry K."/>
            <person name="Blanchette R.A."/>
            <person name="Henrissat B."/>
            <person name="Martinez A.T."/>
            <person name="Otillar R."/>
            <person name="Spatafora J.W."/>
            <person name="Yadav J.S."/>
            <person name="Aerts A."/>
            <person name="Benoit I."/>
            <person name="Boyd A."/>
            <person name="Carlson A."/>
            <person name="Copeland A."/>
            <person name="Coutinho P.M."/>
            <person name="de Vries R.P."/>
            <person name="Ferreira P."/>
            <person name="Findley K."/>
            <person name="Foster B."/>
            <person name="Gaskell J."/>
            <person name="Glotzer D."/>
            <person name="Gorecki P."/>
            <person name="Heitman J."/>
            <person name="Hesse C."/>
            <person name="Hori C."/>
            <person name="Igarashi K."/>
            <person name="Jurgens J.A."/>
            <person name="Kallen N."/>
            <person name="Kersten P."/>
            <person name="Kohler A."/>
            <person name="Kuees U."/>
            <person name="Kumar T.K.A."/>
            <person name="Kuo A."/>
            <person name="LaButti K."/>
            <person name="Larrondo L.F."/>
            <person name="Lindquist E."/>
            <person name="Ling A."/>
            <person name="Lombard V."/>
            <person name="Lucas S."/>
            <person name="Lundell T."/>
            <person name="Martin R."/>
            <person name="McLaughlin D.J."/>
            <person name="Morgenstern I."/>
            <person name="Morin E."/>
            <person name="Murat C."/>
            <person name="Nagy L.G."/>
            <person name="Nolan M."/>
            <person name="Ohm R.A."/>
            <person name="Patyshakuliyeva A."/>
            <person name="Rokas A."/>
            <person name="Ruiz-Duenas F.J."/>
            <person name="Sabat G."/>
            <person name="Salamov A."/>
            <person name="Samejima M."/>
            <person name="Schmutz J."/>
            <person name="Slot J.C."/>
            <person name="St John F."/>
            <person name="Stenlid J."/>
            <person name="Sun H."/>
            <person name="Sun S."/>
            <person name="Syed K."/>
            <person name="Tsang A."/>
            <person name="Wiebenga A."/>
            <person name="Young D."/>
            <person name="Pisabarro A."/>
            <person name="Eastwood D.C."/>
            <person name="Martin F."/>
            <person name="Cullen D."/>
            <person name="Grigoriev I.V."/>
            <person name="Hibbett D.S."/>
        </authorList>
    </citation>
    <scope>NUCLEOTIDE SEQUENCE [LARGE SCALE GENOMIC DNA]</scope>
    <source>
        <strain evidence="3 4">MD-104</strain>
    </source>
</reference>
<feature type="transmembrane region" description="Helical" evidence="1">
    <location>
        <begin position="240"/>
        <end position="260"/>
    </location>
</feature>
<dbReference type="AlphaFoldDB" id="A0A2H3JH61"/>
<feature type="transmembrane region" description="Helical" evidence="1">
    <location>
        <begin position="198"/>
        <end position="219"/>
    </location>
</feature>
<keyword evidence="4" id="KW-1185">Reference proteome</keyword>
<dbReference type="Proteomes" id="UP000218811">
    <property type="component" value="Unassembled WGS sequence"/>
</dbReference>
<evidence type="ECO:0000313" key="3">
    <source>
        <dbReference type="EMBL" id="PCH37058.1"/>
    </source>
</evidence>
<keyword evidence="1" id="KW-0472">Membrane</keyword>
<dbReference type="EMBL" id="KB467909">
    <property type="protein sequence ID" value="PCH37058.1"/>
    <property type="molecule type" value="Genomic_DNA"/>
</dbReference>
<evidence type="ECO:0000313" key="4">
    <source>
        <dbReference type="Proteomes" id="UP000218811"/>
    </source>
</evidence>
<dbReference type="OMA" id="MARGSIM"/>
<proteinExistence type="predicted"/>
<sequence>MVIDMIQTRILVSLKTHGYQCKGVFLSLKTRTGCAMSSAIHSLVATRYLAVVGATVSLWDHCLTIDREASLAWRRPWTSLQALVMSNLYMARGSIMCLAFMTADNSKALITTTRCRAILVYLSIMGTMSAATMQFALLLRVYTLWDSRKIIKTALVFGFVICYSVTVYSIAEVIRLLVGRIYYSSHIGSCVLTSSTTYITGVWGGIVAYDLFVGIMLIGNVLSTPRRHNSEIITRLGRDGAAVFLVISAFHLLNLLVTTIGGGSNLFLVTLVTWSIETSIGFRLFLRVQAMSVKKTPE</sequence>
<feature type="transmembrane region" description="Helical" evidence="1">
    <location>
        <begin position="154"/>
        <end position="178"/>
    </location>
</feature>
<dbReference type="InterPro" id="IPR045340">
    <property type="entry name" value="DUF6533"/>
</dbReference>
<feature type="transmembrane region" description="Helical" evidence="1">
    <location>
        <begin position="266"/>
        <end position="286"/>
    </location>
</feature>
<keyword evidence="1" id="KW-0812">Transmembrane</keyword>
<dbReference type="OrthoDB" id="3263597at2759"/>
<organism evidence="3 4">
    <name type="scientific">Wolfiporia cocos (strain MD-104)</name>
    <name type="common">Brown rot fungus</name>
    <dbReference type="NCBI Taxonomy" id="742152"/>
    <lineage>
        <taxon>Eukaryota</taxon>
        <taxon>Fungi</taxon>
        <taxon>Dikarya</taxon>
        <taxon>Basidiomycota</taxon>
        <taxon>Agaricomycotina</taxon>
        <taxon>Agaricomycetes</taxon>
        <taxon>Polyporales</taxon>
        <taxon>Phaeolaceae</taxon>
        <taxon>Wolfiporia</taxon>
    </lineage>
</organism>
<feature type="non-terminal residue" evidence="3">
    <location>
        <position position="298"/>
    </location>
</feature>
<evidence type="ECO:0000256" key="1">
    <source>
        <dbReference type="SAM" id="Phobius"/>
    </source>
</evidence>
<feature type="domain" description="DUF6533" evidence="2">
    <location>
        <begin position="48"/>
        <end position="79"/>
    </location>
</feature>
<protein>
    <recommendedName>
        <fullName evidence="2">DUF6533 domain-containing protein</fullName>
    </recommendedName>
</protein>
<keyword evidence="1" id="KW-1133">Transmembrane helix</keyword>
<dbReference type="Pfam" id="PF20151">
    <property type="entry name" value="DUF6533"/>
    <property type="match status" value="1"/>
</dbReference>
<gene>
    <name evidence="3" type="ORF">WOLCODRAFT_128032</name>
</gene>
<accession>A0A2H3JH61</accession>
<name>A0A2H3JH61_WOLCO</name>
<evidence type="ECO:0000259" key="2">
    <source>
        <dbReference type="Pfam" id="PF20151"/>
    </source>
</evidence>